<evidence type="ECO:0000313" key="3">
    <source>
        <dbReference type="Proteomes" id="UP000694556"/>
    </source>
</evidence>
<dbReference type="Ensembl" id="ENSCMMT00000030957.1">
    <property type="protein sequence ID" value="ENSCMMP00000028390.1"/>
    <property type="gene ID" value="ENSCMMG00000017278.1"/>
</dbReference>
<keyword evidence="3" id="KW-1185">Reference proteome</keyword>
<organism evidence="2 3">
    <name type="scientific">Cairina moschata</name>
    <name type="common">Muscovy duck</name>
    <dbReference type="NCBI Taxonomy" id="8855"/>
    <lineage>
        <taxon>Eukaryota</taxon>
        <taxon>Metazoa</taxon>
        <taxon>Chordata</taxon>
        <taxon>Craniata</taxon>
        <taxon>Vertebrata</taxon>
        <taxon>Euteleostomi</taxon>
        <taxon>Archelosauria</taxon>
        <taxon>Archosauria</taxon>
        <taxon>Dinosauria</taxon>
        <taxon>Saurischia</taxon>
        <taxon>Theropoda</taxon>
        <taxon>Coelurosauria</taxon>
        <taxon>Aves</taxon>
        <taxon>Neognathae</taxon>
        <taxon>Galloanserae</taxon>
        <taxon>Anseriformes</taxon>
        <taxon>Anatidae</taxon>
        <taxon>Anatinae</taxon>
        <taxon>Cairina</taxon>
    </lineage>
</organism>
<dbReference type="Proteomes" id="UP000694556">
    <property type="component" value="Unassembled WGS sequence"/>
</dbReference>
<name>A0A8C3D0E0_CAIMO</name>
<accession>A0A8C3D0E0</accession>
<evidence type="ECO:0000256" key="1">
    <source>
        <dbReference type="SAM" id="MobiDB-lite"/>
    </source>
</evidence>
<evidence type="ECO:0000313" key="2">
    <source>
        <dbReference type="Ensembl" id="ENSCMMP00000028390.1"/>
    </source>
</evidence>
<feature type="region of interest" description="Disordered" evidence="1">
    <location>
        <begin position="13"/>
        <end position="62"/>
    </location>
</feature>
<proteinExistence type="predicted"/>
<dbReference type="AlphaFoldDB" id="A0A8C3D0E0"/>
<reference evidence="2" key="2">
    <citation type="submission" date="2025-09" db="UniProtKB">
        <authorList>
            <consortium name="Ensembl"/>
        </authorList>
    </citation>
    <scope>IDENTIFICATION</scope>
</reference>
<sequence length="107" mass="11969">MASFGWKRRIGEKVSRATSRQFEADAADDRGLPEDEEDDGGAPAAKRRKEGCGGGCAEQSRRLKDEGASLAENRRCVVILDQANKTQQLMHSNSGWFSREARFRWPL</sequence>
<protein>
    <submittedName>
        <fullName evidence="2">Uncharacterized protein</fullName>
    </submittedName>
</protein>
<reference evidence="2" key="1">
    <citation type="submission" date="2025-08" db="UniProtKB">
        <authorList>
            <consortium name="Ensembl"/>
        </authorList>
    </citation>
    <scope>IDENTIFICATION</scope>
</reference>